<dbReference type="InterPro" id="IPR036291">
    <property type="entry name" value="NAD(P)-bd_dom_sf"/>
</dbReference>
<evidence type="ECO:0008006" key="3">
    <source>
        <dbReference type="Google" id="ProtNLM"/>
    </source>
</evidence>
<keyword evidence="2" id="KW-1185">Reference proteome</keyword>
<dbReference type="AlphaFoldDB" id="A0A5C3L5G7"/>
<proteinExistence type="predicted"/>
<dbReference type="EMBL" id="ML210218">
    <property type="protein sequence ID" value="TFK23458.1"/>
    <property type="molecule type" value="Genomic_DNA"/>
</dbReference>
<gene>
    <name evidence="1" type="ORF">FA15DRAFT_620769</name>
</gene>
<sequence length="281" mass="30069">MSSPLNVLVVGGSRNSGYYSSVRLLKKGYTVTFLLRNASVFDADEDIQPHVRSGKARLVQGDALKIDDVKNAWNEASKDAPVDLLLFSVGFTGKPGFHILKGFVIDPPNLVTQSLLNCLSTIPKVSPSPKIIIISTSAATKSSRGKAPFLLKPVYGYLISGPAADKLGVEKVVHILSGWEWNSKANGEPSEEVLPKDWTKIEGLPAPGSLNAIAVVHAAMLTDGECLADTAAAQGQKLPYRTGPAPVAGYTVSRRDVAHFVVEGVLAKWEEYGNKELGIAY</sequence>
<evidence type="ECO:0000313" key="2">
    <source>
        <dbReference type="Proteomes" id="UP000307440"/>
    </source>
</evidence>
<dbReference type="Gene3D" id="3.40.50.720">
    <property type="entry name" value="NAD(P)-binding Rossmann-like Domain"/>
    <property type="match status" value="1"/>
</dbReference>
<organism evidence="1 2">
    <name type="scientific">Coprinopsis marcescibilis</name>
    <name type="common">Agaric fungus</name>
    <name type="synonym">Psathyrella marcescibilis</name>
    <dbReference type="NCBI Taxonomy" id="230819"/>
    <lineage>
        <taxon>Eukaryota</taxon>
        <taxon>Fungi</taxon>
        <taxon>Dikarya</taxon>
        <taxon>Basidiomycota</taxon>
        <taxon>Agaricomycotina</taxon>
        <taxon>Agaricomycetes</taxon>
        <taxon>Agaricomycetidae</taxon>
        <taxon>Agaricales</taxon>
        <taxon>Agaricineae</taxon>
        <taxon>Psathyrellaceae</taxon>
        <taxon>Coprinopsis</taxon>
    </lineage>
</organism>
<evidence type="ECO:0000313" key="1">
    <source>
        <dbReference type="EMBL" id="TFK23458.1"/>
    </source>
</evidence>
<dbReference type="OrthoDB" id="63935at2759"/>
<dbReference type="Proteomes" id="UP000307440">
    <property type="component" value="Unassembled WGS sequence"/>
</dbReference>
<name>A0A5C3L5G7_COPMA</name>
<dbReference type="SUPFAM" id="SSF51735">
    <property type="entry name" value="NAD(P)-binding Rossmann-fold domains"/>
    <property type="match status" value="1"/>
</dbReference>
<reference evidence="1 2" key="1">
    <citation type="journal article" date="2019" name="Nat. Ecol. Evol.">
        <title>Megaphylogeny resolves global patterns of mushroom evolution.</title>
        <authorList>
            <person name="Varga T."/>
            <person name="Krizsan K."/>
            <person name="Foldi C."/>
            <person name="Dima B."/>
            <person name="Sanchez-Garcia M."/>
            <person name="Sanchez-Ramirez S."/>
            <person name="Szollosi G.J."/>
            <person name="Szarkandi J.G."/>
            <person name="Papp V."/>
            <person name="Albert L."/>
            <person name="Andreopoulos W."/>
            <person name="Angelini C."/>
            <person name="Antonin V."/>
            <person name="Barry K.W."/>
            <person name="Bougher N.L."/>
            <person name="Buchanan P."/>
            <person name="Buyck B."/>
            <person name="Bense V."/>
            <person name="Catcheside P."/>
            <person name="Chovatia M."/>
            <person name="Cooper J."/>
            <person name="Damon W."/>
            <person name="Desjardin D."/>
            <person name="Finy P."/>
            <person name="Geml J."/>
            <person name="Haridas S."/>
            <person name="Hughes K."/>
            <person name="Justo A."/>
            <person name="Karasinski D."/>
            <person name="Kautmanova I."/>
            <person name="Kiss B."/>
            <person name="Kocsube S."/>
            <person name="Kotiranta H."/>
            <person name="LaButti K.M."/>
            <person name="Lechner B.E."/>
            <person name="Liimatainen K."/>
            <person name="Lipzen A."/>
            <person name="Lukacs Z."/>
            <person name="Mihaltcheva S."/>
            <person name="Morgado L.N."/>
            <person name="Niskanen T."/>
            <person name="Noordeloos M.E."/>
            <person name="Ohm R.A."/>
            <person name="Ortiz-Santana B."/>
            <person name="Ovrebo C."/>
            <person name="Racz N."/>
            <person name="Riley R."/>
            <person name="Savchenko A."/>
            <person name="Shiryaev A."/>
            <person name="Soop K."/>
            <person name="Spirin V."/>
            <person name="Szebenyi C."/>
            <person name="Tomsovsky M."/>
            <person name="Tulloss R.E."/>
            <person name="Uehling J."/>
            <person name="Grigoriev I.V."/>
            <person name="Vagvolgyi C."/>
            <person name="Papp T."/>
            <person name="Martin F.M."/>
            <person name="Miettinen O."/>
            <person name="Hibbett D.S."/>
            <person name="Nagy L.G."/>
        </authorList>
    </citation>
    <scope>NUCLEOTIDE SEQUENCE [LARGE SCALE GENOMIC DNA]</scope>
    <source>
        <strain evidence="1 2">CBS 121175</strain>
    </source>
</reference>
<protein>
    <recommendedName>
        <fullName evidence="3">NAD(P)-binding domain-containing protein</fullName>
    </recommendedName>
</protein>
<accession>A0A5C3L5G7</accession>